<dbReference type="AlphaFoldDB" id="A0A235EVS0"/>
<evidence type="ECO:0008006" key="4">
    <source>
        <dbReference type="Google" id="ProtNLM"/>
    </source>
</evidence>
<dbReference type="EMBL" id="NOIH01000017">
    <property type="protein sequence ID" value="OYD53100.1"/>
    <property type="molecule type" value="Genomic_DNA"/>
</dbReference>
<comment type="caution">
    <text evidence="2">The sequence shown here is derived from an EMBL/GenBank/DDBJ whole genome shotgun (WGS) entry which is preliminary data.</text>
</comment>
<name>A0A235EVS0_9RHOO</name>
<feature type="region of interest" description="Disordered" evidence="1">
    <location>
        <begin position="56"/>
        <end position="83"/>
    </location>
</feature>
<keyword evidence="3" id="KW-1185">Reference proteome</keyword>
<reference evidence="2 3" key="1">
    <citation type="submission" date="2017-07" db="EMBL/GenBank/DDBJ databases">
        <title>Thauera sp. KNDSS-Mac4 genome sequence and assembly.</title>
        <authorList>
            <person name="Mayilraj S."/>
        </authorList>
    </citation>
    <scope>NUCLEOTIDE SEQUENCE [LARGE SCALE GENOMIC DNA]</scope>
    <source>
        <strain evidence="2 3">KNDSS-Mac4</strain>
    </source>
</reference>
<protein>
    <recommendedName>
        <fullName evidence="4">CopG family transcriptional regulator</fullName>
    </recommendedName>
</protein>
<gene>
    <name evidence="2" type="ORF">CGK74_14475</name>
</gene>
<evidence type="ECO:0000313" key="2">
    <source>
        <dbReference type="EMBL" id="OYD53100.1"/>
    </source>
</evidence>
<proteinExistence type="predicted"/>
<dbReference type="OrthoDB" id="5797229at2"/>
<dbReference type="Proteomes" id="UP000215181">
    <property type="component" value="Unassembled WGS sequence"/>
</dbReference>
<accession>A0A235EVS0</accession>
<sequence length="83" mass="9666">MPNLTISADEATLRRLRIEAATRNVSVSRFVGELVKEKFAADDAYERAMTDFFSRGPYLSPEPRDDNRSWPSRDQIYDRKVLR</sequence>
<evidence type="ECO:0000313" key="3">
    <source>
        <dbReference type="Proteomes" id="UP000215181"/>
    </source>
</evidence>
<dbReference type="RefSeq" id="WP_094269159.1">
    <property type="nucleotide sequence ID" value="NZ_NOIH01000017.1"/>
</dbReference>
<organism evidence="2 3">
    <name type="scientific">Thauera propionica</name>
    <dbReference type="NCBI Taxonomy" id="2019431"/>
    <lineage>
        <taxon>Bacteria</taxon>
        <taxon>Pseudomonadati</taxon>
        <taxon>Pseudomonadota</taxon>
        <taxon>Betaproteobacteria</taxon>
        <taxon>Rhodocyclales</taxon>
        <taxon>Zoogloeaceae</taxon>
        <taxon>Thauera</taxon>
    </lineage>
</organism>
<evidence type="ECO:0000256" key="1">
    <source>
        <dbReference type="SAM" id="MobiDB-lite"/>
    </source>
</evidence>